<accession>A0A1G2QNJ3</accession>
<dbReference type="Proteomes" id="UP000177140">
    <property type="component" value="Unassembled WGS sequence"/>
</dbReference>
<feature type="domain" description="NadR/Ttd14 AAA" evidence="1">
    <location>
        <begin position="3"/>
        <end position="173"/>
    </location>
</feature>
<dbReference type="Pfam" id="PF13521">
    <property type="entry name" value="AAA_28"/>
    <property type="match status" value="1"/>
</dbReference>
<comment type="caution">
    <text evidence="2">The sequence shown here is derived from an EMBL/GenBank/DDBJ whole genome shotgun (WGS) entry which is preliminary data.</text>
</comment>
<protein>
    <recommendedName>
        <fullName evidence="1">NadR/Ttd14 AAA domain-containing protein</fullName>
    </recommendedName>
</protein>
<reference evidence="2 3" key="1">
    <citation type="journal article" date="2016" name="Nat. Commun.">
        <title>Thousands of microbial genomes shed light on interconnected biogeochemical processes in an aquifer system.</title>
        <authorList>
            <person name="Anantharaman K."/>
            <person name="Brown C.T."/>
            <person name="Hug L.A."/>
            <person name="Sharon I."/>
            <person name="Castelle C.J."/>
            <person name="Probst A.J."/>
            <person name="Thomas B.C."/>
            <person name="Singh A."/>
            <person name="Wilkins M.J."/>
            <person name="Karaoz U."/>
            <person name="Brodie E.L."/>
            <person name="Williams K.H."/>
            <person name="Hubbard S.S."/>
            <person name="Banfield J.F."/>
        </authorList>
    </citation>
    <scope>NUCLEOTIDE SEQUENCE [LARGE SCALE GENOMIC DNA]</scope>
</reference>
<dbReference type="Gene3D" id="3.40.50.300">
    <property type="entry name" value="P-loop containing nucleotide triphosphate hydrolases"/>
    <property type="match status" value="1"/>
</dbReference>
<evidence type="ECO:0000313" key="2">
    <source>
        <dbReference type="EMBL" id="OHA62185.1"/>
    </source>
</evidence>
<organism evidence="2 3">
    <name type="scientific">Candidatus Vogelbacteria bacterium RIFOXYD2_FULL_44_9</name>
    <dbReference type="NCBI Taxonomy" id="1802441"/>
    <lineage>
        <taxon>Bacteria</taxon>
        <taxon>Candidatus Vogeliibacteriota</taxon>
    </lineage>
</organism>
<dbReference type="InterPro" id="IPR027417">
    <property type="entry name" value="P-loop_NTPase"/>
</dbReference>
<dbReference type="InterPro" id="IPR038727">
    <property type="entry name" value="NadR/Ttd14_AAA_dom"/>
</dbReference>
<name>A0A1G2QNJ3_9BACT</name>
<evidence type="ECO:0000313" key="3">
    <source>
        <dbReference type="Proteomes" id="UP000177140"/>
    </source>
</evidence>
<dbReference type="SUPFAM" id="SSF52540">
    <property type="entry name" value="P-loop containing nucleoside triphosphate hydrolases"/>
    <property type="match status" value="1"/>
</dbReference>
<evidence type="ECO:0000259" key="1">
    <source>
        <dbReference type="Pfam" id="PF13521"/>
    </source>
</evidence>
<dbReference type="EMBL" id="MHTM01000019">
    <property type="protein sequence ID" value="OHA62185.1"/>
    <property type="molecule type" value="Genomic_DNA"/>
</dbReference>
<gene>
    <name evidence="2" type="ORF">A2556_00980</name>
</gene>
<dbReference type="AlphaFoldDB" id="A0A1G2QNJ3"/>
<proteinExistence type="predicted"/>
<sequence>MRLAVIGPQNTGKSTFIQDFVKTFPQYSTPIETYRDVIKRKKLAINQQSSETAQKVIRDFLFDQICHNRESNILFDRCVIDNYVYTLALYEKKEASLEFLNETFDMIIKHLEFLDGIIFIPSAVAVKLTNDGVRDIETKYIDKINRFFIKTLFLLQKHRPVEVFVISGDRRERIKLSQDIFRFINYRLRL</sequence>